<dbReference type="InterPro" id="IPR025874">
    <property type="entry name" value="DZR"/>
</dbReference>
<gene>
    <name evidence="2" type="ORF">CAUJ_LOCUS2130</name>
</gene>
<sequence length="114" mass="12593">MSSNPGQNVRISSSTTPGTIIPCYACSAIPPHATDTFCRSCGVQLSLECSSCHNRLRPLDRYCPSCGRGRLVLVERIRRFMVSGNPAVVFLASLFSPPRLGWHFDMPLLPLSRR</sequence>
<dbReference type="Pfam" id="PF12773">
    <property type="entry name" value="DZR"/>
    <property type="match status" value="1"/>
</dbReference>
<name>A0A8S1GTJ2_9PELO</name>
<organism evidence="2 3">
    <name type="scientific">Caenorhabditis auriculariae</name>
    <dbReference type="NCBI Taxonomy" id="2777116"/>
    <lineage>
        <taxon>Eukaryota</taxon>
        <taxon>Metazoa</taxon>
        <taxon>Ecdysozoa</taxon>
        <taxon>Nematoda</taxon>
        <taxon>Chromadorea</taxon>
        <taxon>Rhabditida</taxon>
        <taxon>Rhabditina</taxon>
        <taxon>Rhabditomorpha</taxon>
        <taxon>Rhabditoidea</taxon>
        <taxon>Rhabditidae</taxon>
        <taxon>Peloderinae</taxon>
        <taxon>Caenorhabditis</taxon>
    </lineage>
</organism>
<evidence type="ECO:0000313" key="2">
    <source>
        <dbReference type="EMBL" id="CAD6186211.1"/>
    </source>
</evidence>
<dbReference type="Proteomes" id="UP000835052">
    <property type="component" value="Unassembled WGS sequence"/>
</dbReference>
<comment type="caution">
    <text evidence="2">The sequence shown here is derived from an EMBL/GenBank/DDBJ whole genome shotgun (WGS) entry which is preliminary data.</text>
</comment>
<evidence type="ECO:0000313" key="3">
    <source>
        <dbReference type="Proteomes" id="UP000835052"/>
    </source>
</evidence>
<evidence type="ECO:0000259" key="1">
    <source>
        <dbReference type="Pfam" id="PF12773"/>
    </source>
</evidence>
<reference evidence="2" key="1">
    <citation type="submission" date="2020-10" db="EMBL/GenBank/DDBJ databases">
        <authorList>
            <person name="Kikuchi T."/>
        </authorList>
    </citation>
    <scope>NUCLEOTIDE SEQUENCE</scope>
    <source>
        <strain evidence="2">NKZ352</strain>
    </source>
</reference>
<dbReference type="OrthoDB" id="5780528at2759"/>
<proteinExistence type="predicted"/>
<dbReference type="AlphaFoldDB" id="A0A8S1GTJ2"/>
<accession>A0A8S1GTJ2</accession>
<feature type="domain" description="DZANK-type" evidence="1">
    <location>
        <begin position="23"/>
        <end position="67"/>
    </location>
</feature>
<protein>
    <recommendedName>
        <fullName evidence="1">DZANK-type domain-containing protein</fullName>
    </recommendedName>
</protein>
<keyword evidence="3" id="KW-1185">Reference proteome</keyword>
<dbReference type="EMBL" id="CAJGYM010000004">
    <property type="protein sequence ID" value="CAD6186211.1"/>
    <property type="molecule type" value="Genomic_DNA"/>
</dbReference>